<evidence type="ECO:0000313" key="3">
    <source>
        <dbReference type="Proteomes" id="UP000425960"/>
    </source>
</evidence>
<gene>
    <name evidence="2" type="ORF">DSCO28_21460</name>
</gene>
<name>A0A5K7ZQ80_9BACT</name>
<reference evidence="2 3" key="1">
    <citation type="submission" date="2019-11" db="EMBL/GenBank/DDBJ databases">
        <title>Comparative genomics of hydrocarbon-degrading Desulfosarcina strains.</title>
        <authorList>
            <person name="Watanabe M."/>
            <person name="Kojima H."/>
            <person name="Fukui M."/>
        </authorList>
    </citation>
    <scope>NUCLEOTIDE SEQUENCE [LARGE SCALE GENOMIC DNA]</scope>
    <source>
        <strain evidence="2 3">28bB2T</strain>
    </source>
</reference>
<protein>
    <recommendedName>
        <fullName evidence="1">LUD domain-containing protein</fullName>
    </recommendedName>
</protein>
<dbReference type="KEGG" id="dov:DSCO28_21460"/>
<dbReference type="SUPFAM" id="SSF100950">
    <property type="entry name" value="NagB/RpiA/CoA transferase-like"/>
    <property type="match status" value="1"/>
</dbReference>
<dbReference type="Proteomes" id="UP000425960">
    <property type="component" value="Chromosome"/>
</dbReference>
<dbReference type="PANTHER" id="PTHR43682:SF1">
    <property type="entry name" value="LACTATE UTILIZATION PROTEIN C"/>
    <property type="match status" value="1"/>
</dbReference>
<evidence type="ECO:0000313" key="2">
    <source>
        <dbReference type="EMBL" id="BBO81580.1"/>
    </source>
</evidence>
<dbReference type="AlphaFoldDB" id="A0A5K7ZQ80"/>
<organism evidence="2 3">
    <name type="scientific">Desulfosarcina ovata subsp. sediminis</name>
    <dbReference type="NCBI Taxonomy" id="885957"/>
    <lineage>
        <taxon>Bacteria</taxon>
        <taxon>Pseudomonadati</taxon>
        <taxon>Thermodesulfobacteriota</taxon>
        <taxon>Desulfobacteria</taxon>
        <taxon>Desulfobacterales</taxon>
        <taxon>Desulfosarcinaceae</taxon>
        <taxon>Desulfosarcina</taxon>
    </lineage>
</organism>
<dbReference type="InterPro" id="IPR003741">
    <property type="entry name" value="LUD_dom"/>
</dbReference>
<evidence type="ECO:0000259" key="1">
    <source>
        <dbReference type="Pfam" id="PF02589"/>
    </source>
</evidence>
<proteinExistence type="predicted"/>
<dbReference type="InterPro" id="IPR024185">
    <property type="entry name" value="FTHF_cligase-like_sf"/>
</dbReference>
<dbReference type="PANTHER" id="PTHR43682">
    <property type="entry name" value="LACTATE UTILIZATION PROTEIN C"/>
    <property type="match status" value="1"/>
</dbReference>
<dbReference type="RefSeq" id="WP_155322246.1">
    <property type="nucleotide sequence ID" value="NZ_AP021876.1"/>
</dbReference>
<sequence>MKPDPAVVETFIQKAEAVSAKVVRVASPDAAFAYAVDVCATKEACQLLVSGCEAPLSATAEALCQTKQEKIMAAPNLPETEFKALEEWCREKSIVLIKDDLRSHLAGIDIGFTRADYAIAETGTLVINSKSEALRLATMVSEIHIALLPVSRLRATAFDLTEELKQWMSDPADYTAMITGASRTADIERVLALGVHGPLELHILLWEECRCKP</sequence>
<accession>A0A5K7ZQ80</accession>
<feature type="domain" description="LUD" evidence="1">
    <location>
        <begin position="9"/>
        <end position="205"/>
    </location>
</feature>
<dbReference type="Gene3D" id="3.40.50.10420">
    <property type="entry name" value="NagB/RpiA/CoA transferase-like"/>
    <property type="match status" value="1"/>
</dbReference>
<dbReference type="EMBL" id="AP021876">
    <property type="protein sequence ID" value="BBO81580.1"/>
    <property type="molecule type" value="Genomic_DNA"/>
</dbReference>
<dbReference type="Pfam" id="PF02589">
    <property type="entry name" value="LUD_dom"/>
    <property type="match status" value="1"/>
</dbReference>
<dbReference type="InterPro" id="IPR037171">
    <property type="entry name" value="NagB/RpiA_transferase-like"/>
</dbReference>